<evidence type="ECO:0000313" key="3">
    <source>
        <dbReference type="Proteomes" id="UP000648239"/>
    </source>
</evidence>
<keyword evidence="2" id="KW-0238">DNA-binding</keyword>
<feature type="chain" id="PRO_5035154248" evidence="1">
    <location>
        <begin position="24"/>
        <end position="254"/>
    </location>
</feature>
<evidence type="ECO:0000256" key="1">
    <source>
        <dbReference type="SAM" id="SignalP"/>
    </source>
</evidence>
<evidence type="ECO:0000313" key="2">
    <source>
        <dbReference type="EMBL" id="MBD3868064.1"/>
    </source>
</evidence>
<accession>A0A8J6Y3H1</accession>
<gene>
    <name evidence="2" type="ORF">IFK94_08060</name>
</gene>
<proteinExistence type="predicted"/>
<sequence length="254" mass="25957">MRHTLKYLTVMSVMILFLVGCGAAETGPEASAEPGVTAQEPASAEVLETMDAGGYTYVLLETADGEVWAAGPATPVAVGDRIVMGVGQVMNNFHSPSLDRTFESIVFLSALSKPGEAGVNGANGVAAEAHGAAGVMNAMADKTVPVVEAGSVPKADGGHTVAGLYAAVADLAGKEVAVMGRVVKYNSGIMGKNWLHIKDGSGEAGSDDLTITTDSVVKVGDLVLVQGKVTLDKDFGAGYSYDLIIEDATVTVQP</sequence>
<dbReference type="GO" id="GO:0003677">
    <property type="term" value="F:DNA binding"/>
    <property type="evidence" value="ECO:0007669"/>
    <property type="project" value="UniProtKB-KW"/>
</dbReference>
<dbReference type="EMBL" id="JACXWD010000021">
    <property type="protein sequence ID" value="MBD3868064.1"/>
    <property type="molecule type" value="Genomic_DNA"/>
</dbReference>
<dbReference type="AlphaFoldDB" id="A0A8J6Y3H1"/>
<feature type="signal peptide" evidence="1">
    <location>
        <begin position="1"/>
        <end position="23"/>
    </location>
</feature>
<dbReference type="PROSITE" id="PS51257">
    <property type="entry name" value="PROKAR_LIPOPROTEIN"/>
    <property type="match status" value="1"/>
</dbReference>
<reference evidence="2 3" key="1">
    <citation type="submission" date="2020-08" db="EMBL/GenBank/DDBJ databases">
        <title>Acidobacteriota in marine sediments use diverse sulfur dissimilation pathways.</title>
        <authorList>
            <person name="Wasmund K."/>
        </authorList>
    </citation>
    <scope>NUCLEOTIDE SEQUENCE [LARGE SCALE GENOMIC DNA]</scope>
    <source>
        <strain evidence="2">MAG AM4</strain>
    </source>
</reference>
<name>A0A8J6Y3H1_9BACT</name>
<comment type="caution">
    <text evidence="2">The sequence shown here is derived from an EMBL/GenBank/DDBJ whole genome shotgun (WGS) entry which is preliminary data.</text>
</comment>
<protein>
    <submittedName>
        <fullName evidence="2">DNA-binding protein</fullName>
    </submittedName>
</protein>
<keyword evidence="1" id="KW-0732">Signal</keyword>
<dbReference type="Proteomes" id="UP000648239">
    <property type="component" value="Unassembled WGS sequence"/>
</dbReference>
<organism evidence="2 3">
    <name type="scientific">Candidatus Polarisedimenticola svalbardensis</name>
    <dbReference type="NCBI Taxonomy" id="2886004"/>
    <lineage>
        <taxon>Bacteria</taxon>
        <taxon>Pseudomonadati</taxon>
        <taxon>Acidobacteriota</taxon>
        <taxon>Candidatus Polarisedimenticolia</taxon>
        <taxon>Candidatus Polarisedimenticolales</taxon>
        <taxon>Candidatus Polarisedimenticolaceae</taxon>
        <taxon>Candidatus Polarisedimenticola</taxon>
    </lineage>
</organism>